<dbReference type="Proteomes" id="UP000283958">
    <property type="component" value="Unassembled WGS sequence"/>
</dbReference>
<dbReference type="EMBL" id="QRXI01000055">
    <property type="protein sequence ID" value="RGT86068.1"/>
    <property type="molecule type" value="Genomic_DNA"/>
</dbReference>
<accession>A0A3E4KI97</accession>
<sequence>MKPDFSDYIIAVLLELDDGLPHSMDQCVDGVYDKCDIEYEIPLIGHYLKKEDVYYTSVKTAIVMLEANGILTIDNDHNAMLTRKGKRYIEINERELVDRWKELYERKKMKDRWKNEDSFD</sequence>
<evidence type="ECO:0000313" key="1">
    <source>
        <dbReference type="EMBL" id="RGT86068.1"/>
    </source>
</evidence>
<protein>
    <submittedName>
        <fullName evidence="2">Uncharacterized protein</fullName>
    </submittedName>
</protein>
<gene>
    <name evidence="2" type="ORF">DW105_13010</name>
    <name evidence="1" type="ORF">DWX04_21805</name>
</gene>
<evidence type="ECO:0000313" key="3">
    <source>
        <dbReference type="Proteomes" id="UP000283833"/>
    </source>
</evidence>
<dbReference type="EMBL" id="QRMN01000031">
    <property type="protein sequence ID" value="RHJ75243.1"/>
    <property type="molecule type" value="Genomic_DNA"/>
</dbReference>
<dbReference type="RefSeq" id="WP_117697053.1">
    <property type="nucleotide sequence ID" value="NZ_DAWEQP010000063.1"/>
</dbReference>
<reference evidence="3 4" key="1">
    <citation type="submission" date="2018-08" db="EMBL/GenBank/DDBJ databases">
        <title>A genome reference for cultivated species of the human gut microbiota.</title>
        <authorList>
            <person name="Zou Y."/>
            <person name="Xue W."/>
            <person name="Luo G."/>
        </authorList>
    </citation>
    <scope>NUCLEOTIDE SEQUENCE [LARGE SCALE GENOMIC DNA]</scope>
    <source>
        <strain evidence="1 3">AF18-14</strain>
        <strain evidence="2 4">AM09-18</strain>
    </source>
</reference>
<evidence type="ECO:0000313" key="2">
    <source>
        <dbReference type="EMBL" id="RHJ75243.1"/>
    </source>
</evidence>
<dbReference type="Proteomes" id="UP000283833">
    <property type="component" value="Unassembled WGS sequence"/>
</dbReference>
<comment type="caution">
    <text evidence="2">The sequence shown here is derived from an EMBL/GenBank/DDBJ whole genome shotgun (WGS) entry which is preliminary data.</text>
</comment>
<organism evidence="2 4">
    <name type="scientific">Phocaeicola vulgatus</name>
    <name type="common">Bacteroides vulgatus</name>
    <dbReference type="NCBI Taxonomy" id="821"/>
    <lineage>
        <taxon>Bacteria</taxon>
        <taxon>Pseudomonadati</taxon>
        <taxon>Bacteroidota</taxon>
        <taxon>Bacteroidia</taxon>
        <taxon>Bacteroidales</taxon>
        <taxon>Bacteroidaceae</taxon>
        <taxon>Phocaeicola</taxon>
    </lineage>
</organism>
<dbReference type="AlphaFoldDB" id="A0A3E4KI97"/>
<proteinExistence type="predicted"/>
<name>A0A3E4KI97_PHOVU</name>
<evidence type="ECO:0000313" key="4">
    <source>
        <dbReference type="Proteomes" id="UP000283958"/>
    </source>
</evidence>